<proteinExistence type="predicted"/>
<dbReference type="Proteomes" id="UP001210339">
    <property type="component" value="Chromosome"/>
</dbReference>
<protein>
    <recommendedName>
        <fullName evidence="3">DUF5050 domain-containing protein</fullName>
    </recommendedName>
</protein>
<evidence type="ECO:0008006" key="3">
    <source>
        <dbReference type="Google" id="ProtNLM"/>
    </source>
</evidence>
<dbReference type="EMBL" id="CP115667">
    <property type="protein sequence ID" value="WBW49409.1"/>
    <property type="molecule type" value="Genomic_DNA"/>
</dbReference>
<dbReference type="RefSeq" id="WP_271190941.1">
    <property type="nucleotide sequence ID" value="NZ_CP115667.1"/>
</dbReference>
<keyword evidence="2" id="KW-1185">Reference proteome</keyword>
<reference evidence="1 2" key="1">
    <citation type="submission" date="2023-01" db="EMBL/GenBank/DDBJ databases">
        <authorList>
            <person name="Lee S.H."/>
            <person name="Jung H.S."/>
            <person name="Yun J.U."/>
        </authorList>
    </citation>
    <scope>NUCLEOTIDE SEQUENCE [LARGE SCALE GENOMIC DNA]</scope>
    <source>
        <strain evidence="1 2">CBA3646</strain>
    </source>
</reference>
<organism evidence="1 2">
    <name type="scientific">Peptoniphilus equinus</name>
    <dbReference type="NCBI Taxonomy" id="3016343"/>
    <lineage>
        <taxon>Bacteria</taxon>
        <taxon>Bacillati</taxon>
        <taxon>Bacillota</taxon>
        <taxon>Tissierellia</taxon>
        <taxon>Tissierellales</taxon>
        <taxon>Peptoniphilaceae</taxon>
        <taxon>Peptoniphilus</taxon>
    </lineage>
</organism>
<evidence type="ECO:0000313" key="1">
    <source>
        <dbReference type="EMBL" id="WBW49409.1"/>
    </source>
</evidence>
<gene>
    <name evidence="1" type="ORF">O6R05_05210</name>
</gene>
<evidence type="ECO:0000313" key="2">
    <source>
        <dbReference type="Proteomes" id="UP001210339"/>
    </source>
</evidence>
<accession>A0ABY7QTJ9</accession>
<name>A0ABY7QTJ9_9FIRM</name>
<sequence length="461" mass="53151">MLKGKSVIELTDVRTNTKEIYEDENLITNAVPDLLRLNPSGLMYPVGEELVTKFHEEIFPIANKCYGGILLFENPLDEDPNKIIPPSDNQIIGYASNDVNSTDASKRGSANLTESSPIENGYKFVWDFSTSQANGRISSLALTHYRGGKYFYGDTHGRDPFLLLNKTKMNSDRNVTDIYQGCVEYDIENSTLISIWPKNKTSIDIVKFRESITDIGLNDPIFTKGNYQEERMIVDAKEFFDKVYYWKETCFYNGPDGYWYGFGTKYNKLIRMKISKKDYSTTVDEWSLNDISLYKLGDYKDQDSSYCERRAYSCIKDGYLYAIGAGNDDNLLYKININNPVDISKFDLEYDIQRITYSGEYMYLFNWGDYILGHKFSINKNDEIIRRDDKTEYEGRSIPYLMSTPLQLGPLILGYGGYENSFYKLLFLHTPYLGTINNLSSPILKTTDKTMKITYTLTEEE</sequence>